<comment type="pathway">
    <text evidence="7">Glycan metabolism; bacterial cellulose biosynthesis.</text>
</comment>
<dbReference type="CDD" id="cd06421">
    <property type="entry name" value="CESA_CelA_like"/>
    <property type="match status" value="1"/>
</dbReference>
<evidence type="ECO:0000313" key="11">
    <source>
        <dbReference type="Proteomes" id="UP000509367"/>
    </source>
</evidence>
<dbReference type="NCBIfam" id="TIGR03030">
    <property type="entry name" value="CelA"/>
    <property type="match status" value="1"/>
</dbReference>
<dbReference type="InterPro" id="IPR001173">
    <property type="entry name" value="Glyco_trans_2-like"/>
</dbReference>
<feature type="region of interest" description="Disordered" evidence="8">
    <location>
        <begin position="697"/>
        <end position="725"/>
    </location>
</feature>
<evidence type="ECO:0000256" key="3">
    <source>
        <dbReference type="ARBA" id="ARBA00022679"/>
    </source>
</evidence>
<dbReference type="PRINTS" id="PR01439">
    <property type="entry name" value="CELLSNTHASEA"/>
</dbReference>
<accession>A0A6N1VHZ6</accession>
<evidence type="ECO:0000256" key="7">
    <source>
        <dbReference type="RuleBase" id="RU365020"/>
    </source>
</evidence>
<reference evidence="10 11" key="1">
    <citation type="submission" date="2020-06" db="EMBL/GenBank/DDBJ databases">
        <title>Oricola thermophila sp. nov. isolated from a tidal sediments.</title>
        <authorList>
            <person name="Kwon K.K."/>
            <person name="Yang S.-H."/>
            <person name="Park M.-J."/>
        </authorList>
    </citation>
    <scope>NUCLEOTIDE SEQUENCE [LARGE SCALE GENOMIC DNA]</scope>
    <source>
        <strain evidence="10 11">MEBiC13590</strain>
    </source>
</reference>
<evidence type="ECO:0000256" key="2">
    <source>
        <dbReference type="ARBA" id="ARBA00022676"/>
    </source>
</evidence>
<dbReference type="UniPathway" id="UPA00694"/>
<gene>
    <name evidence="10" type="primary">bcsA</name>
    <name evidence="10" type="ORF">HTY61_08675</name>
</gene>
<dbReference type="GO" id="GO:0030244">
    <property type="term" value="P:cellulose biosynthetic process"/>
    <property type="evidence" value="ECO:0007669"/>
    <property type="project" value="UniProtKB-KW"/>
</dbReference>
<feature type="transmembrane region" description="Helical" evidence="7">
    <location>
        <begin position="419"/>
        <end position="437"/>
    </location>
</feature>
<dbReference type="KEGG" id="orm:HTY61_08675"/>
<dbReference type="EMBL" id="CP054836">
    <property type="protein sequence ID" value="QKV20596.1"/>
    <property type="molecule type" value="Genomic_DNA"/>
</dbReference>
<dbReference type="Gene3D" id="3.90.550.10">
    <property type="entry name" value="Spore Coat Polysaccharide Biosynthesis Protein SpsA, Chain A"/>
    <property type="match status" value="1"/>
</dbReference>
<dbReference type="GO" id="GO:0035438">
    <property type="term" value="F:cyclic-di-GMP binding"/>
    <property type="evidence" value="ECO:0007669"/>
    <property type="project" value="InterPro"/>
</dbReference>
<dbReference type="InterPro" id="IPR050321">
    <property type="entry name" value="Glycosyltr_2/OpgH_subfam"/>
</dbReference>
<dbReference type="PANTHER" id="PTHR43867:SF2">
    <property type="entry name" value="CELLULOSE SYNTHASE CATALYTIC SUBUNIT A [UDP-FORMING]"/>
    <property type="match status" value="1"/>
</dbReference>
<comment type="subcellular location">
    <subcellularLocation>
        <location evidence="7">Cell inner membrane</location>
    </subcellularLocation>
    <subcellularLocation>
        <location evidence="1">Membrane</location>
        <topology evidence="1">Multi-pass membrane protein</topology>
    </subcellularLocation>
</comment>
<dbReference type="Proteomes" id="UP000509367">
    <property type="component" value="Chromosome"/>
</dbReference>
<dbReference type="InterPro" id="IPR003919">
    <property type="entry name" value="Cell_synth_A"/>
</dbReference>
<protein>
    <recommendedName>
        <fullName evidence="7">Cellulose synthase catalytic subunit [UDP-forming]</fullName>
        <ecNumber evidence="7">2.4.1.12</ecNumber>
    </recommendedName>
</protein>
<evidence type="ECO:0000256" key="6">
    <source>
        <dbReference type="ARBA" id="ARBA00023136"/>
    </source>
</evidence>
<keyword evidence="7" id="KW-0973">c-di-GMP</keyword>
<keyword evidence="2 7" id="KW-0328">Glycosyltransferase</keyword>
<feature type="transmembrane region" description="Helical" evidence="7">
    <location>
        <begin position="12"/>
        <end position="32"/>
    </location>
</feature>
<dbReference type="GO" id="GO:0005886">
    <property type="term" value="C:plasma membrane"/>
    <property type="evidence" value="ECO:0007669"/>
    <property type="project" value="UniProtKB-SubCell"/>
</dbReference>
<dbReference type="SUPFAM" id="SSF53448">
    <property type="entry name" value="Nucleotide-diphospho-sugar transferases"/>
    <property type="match status" value="1"/>
</dbReference>
<dbReference type="EC" id="2.4.1.12" evidence="7"/>
<keyword evidence="7" id="KW-0135">Cellulose biosynthesis</keyword>
<keyword evidence="4 7" id="KW-0812">Transmembrane</keyword>
<dbReference type="PANTHER" id="PTHR43867">
    <property type="entry name" value="CELLULOSE SYNTHASE CATALYTIC SUBUNIT A [UDP-FORMING]"/>
    <property type="match status" value="1"/>
</dbReference>
<sequence length="725" mass="80964">MFLIAQPVGTTGQLIISLSVIVMLTVISVLRLDGTWRHIFLAVASVIVLRYAFWRTTNTLPPADDLYSFIPALLLYGAEMYCILMLAISLFVVSDPIDREPAPQFPDEELPTIDVFVPSYNEGKEILALTLAAAKAMVYPKDKLRIYLLDDGGTLEKRNSPDPDVARTASIRHEELRTLCRQLGVRYHARAENRHAKAGNLNAGLEVSEGDLVVVFDADHAPEKNFLKETVGYFLEDPKLFLVQTPHFFANADPLERNLGTFGAMPSENEMFYHRIQKGLDRWNASFFCGSAAVLRRDALRQVGGFSGITITEDCETALELHSRGWTSIYVDKPLISGLQPDTLASFIGQRSRWCRGMIQIMLLRNPLLQPGLTFPQRLSYLSSNLFWMFPLVRLAFFAAPLLFILFDMKIYVASLDEFFAYTVTYLIVAEMVRTYLYGNVRWPWISELYEYIQTVFLVRAIISVFLSPRSPKFNVTEKGHAIEEDTLSELAWPYFAIFTLFCVSLAVAIYRYQTEPEISGLLLVVGAWNFLNVVIAGAALGVVIERKSEQDSHDLLAVGQCDLVVGEESVPVSVASISPTRARLIPARSAKLPDMRRGGKAILWRPEASPDGIISTLPVSYTGGREDDGSISVRFEPDTEHYAIIADLMMSDLSPARDARADRRKRRSIILSTWTLLAWALRYPPAAAWMAITGRRRGRNDPQPVGAVAPTPRGSAAKPEPGAA</sequence>
<keyword evidence="6 7" id="KW-0472">Membrane</keyword>
<feature type="transmembrane region" description="Helical" evidence="7">
    <location>
        <begin position="39"/>
        <end position="54"/>
    </location>
</feature>
<feature type="transmembrane region" description="Helical" evidence="7">
    <location>
        <begin position="386"/>
        <end position="407"/>
    </location>
</feature>
<keyword evidence="7" id="KW-1003">Cell membrane</keyword>
<evidence type="ECO:0000256" key="5">
    <source>
        <dbReference type="ARBA" id="ARBA00022989"/>
    </source>
</evidence>
<evidence type="ECO:0000256" key="8">
    <source>
        <dbReference type="SAM" id="MobiDB-lite"/>
    </source>
</evidence>
<keyword evidence="11" id="KW-1185">Reference proteome</keyword>
<evidence type="ECO:0000259" key="9">
    <source>
        <dbReference type="Pfam" id="PF13632"/>
    </source>
</evidence>
<dbReference type="GO" id="GO:0016760">
    <property type="term" value="F:cellulose synthase (UDP-forming) activity"/>
    <property type="evidence" value="ECO:0007669"/>
    <property type="project" value="UniProtKB-EC"/>
</dbReference>
<evidence type="ECO:0000256" key="4">
    <source>
        <dbReference type="ARBA" id="ARBA00022692"/>
    </source>
</evidence>
<dbReference type="InterPro" id="IPR029044">
    <property type="entry name" value="Nucleotide-diphossugar_trans"/>
</dbReference>
<feature type="domain" description="Glycosyltransferase 2-like" evidence="9">
    <location>
        <begin position="213"/>
        <end position="428"/>
    </location>
</feature>
<keyword evidence="5 7" id="KW-1133">Transmembrane helix</keyword>
<comment type="catalytic activity">
    <reaction evidence="7">
        <text>[(1-&gt;4)-beta-D-glucosyl](n) + UDP-alpha-D-glucose = [(1-&gt;4)-beta-D-glucosyl](n+1) + UDP + H(+)</text>
        <dbReference type="Rhea" id="RHEA:19929"/>
        <dbReference type="Rhea" id="RHEA-COMP:10033"/>
        <dbReference type="Rhea" id="RHEA-COMP:10034"/>
        <dbReference type="ChEBI" id="CHEBI:15378"/>
        <dbReference type="ChEBI" id="CHEBI:18246"/>
        <dbReference type="ChEBI" id="CHEBI:58223"/>
        <dbReference type="ChEBI" id="CHEBI:58885"/>
        <dbReference type="EC" id="2.4.1.12"/>
    </reaction>
</comment>
<feature type="transmembrane region" description="Helical" evidence="7">
    <location>
        <begin position="492"/>
        <end position="511"/>
    </location>
</feature>
<dbReference type="GO" id="GO:0006011">
    <property type="term" value="P:UDP-alpha-D-glucose metabolic process"/>
    <property type="evidence" value="ECO:0007669"/>
    <property type="project" value="InterPro"/>
</dbReference>
<dbReference type="Pfam" id="PF13632">
    <property type="entry name" value="Glyco_trans_2_3"/>
    <property type="match status" value="1"/>
</dbReference>
<comment type="cofactor">
    <cofactor evidence="7">
        <name>Mg(2+)</name>
        <dbReference type="ChEBI" id="CHEBI:18420"/>
    </cofactor>
</comment>
<keyword evidence="7" id="KW-0997">Cell inner membrane</keyword>
<comment type="function">
    <text evidence="7">Catalytic subunit of cellulose synthase. It polymerizes uridine 5'-diphosphate glucose to cellulose.</text>
</comment>
<keyword evidence="3 7" id="KW-0808">Transferase</keyword>
<evidence type="ECO:0000256" key="1">
    <source>
        <dbReference type="ARBA" id="ARBA00004141"/>
    </source>
</evidence>
<feature type="transmembrane region" description="Helical" evidence="7">
    <location>
        <begin position="523"/>
        <end position="545"/>
    </location>
</feature>
<proteinExistence type="predicted"/>
<dbReference type="AlphaFoldDB" id="A0A6N1VHZ6"/>
<feature type="transmembrane region" description="Helical" evidence="7">
    <location>
        <begin position="66"/>
        <end position="93"/>
    </location>
</feature>
<organism evidence="10 11">
    <name type="scientific">Oricola thermophila</name>
    <dbReference type="NCBI Taxonomy" id="2742145"/>
    <lineage>
        <taxon>Bacteria</taxon>
        <taxon>Pseudomonadati</taxon>
        <taxon>Pseudomonadota</taxon>
        <taxon>Alphaproteobacteria</taxon>
        <taxon>Hyphomicrobiales</taxon>
        <taxon>Ahrensiaceae</taxon>
        <taxon>Oricola</taxon>
    </lineage>
</organism>
<name>A0A6N1VHZ6_9HYPH</name>
<evidence type="ECO:0000313" key="10">
    <source>
        <dbReference type="EMBL" id="QKV20596.1"/>
    </source>
</evidence>